<dbReference type="HAMAP" id="MF_00050">
    <property type="entry name" value="EF_Ts"/>
    <property type="match status" value="1"/>
</dbReference>
<protein>
    <recommendedName>
        <fullName evidence="2 6">Elongation factor Ts</fullName>
        <shortName evidence="6">EF-Ts</shortName>
    </recommendedName>
</protein>
<reference evidence="10 11" key="1">
    <citation type="submission" date="2019-01" db="EMBL/GenBank/DDBJ databases">
        <authorList>
            <consortium name="Pathogen Informatics"/>
        </authorList>
    </citation>
    <scope>NUCLEOTIDE SEQUENCE [LARGE SCALE GENOMIC DNA]</scope>
    <source>
        <strain evidence="10 11">NCTC10112</strain>
    </source>
</reference>
<evidence type="ECO:0000256" key="6">
    <source>
        <dbReference type="HAMAP-Rule" id="MF_00050"/>
    </source>
</evidence>
<name>A0A448ZXM2_METOS</name>
<keyword evidence="6" id="KW-0963">Cytoplasm</keyword>
<dbReference type="GO" id="GO:0005737">
    <property type="term" value="C:cytoplasm"/>
    <property type="evidence" value="ECO:0007669"/>
    <property type="project" value="UniProtKB-SubCell"/>
</dbReference>
<keyword evidence="4 6" id="KW-0648">Protein biosynthesis</keyword>
<evidence type="ECO:0000256" key="2">
    <source>
        <dbReference type="ARBA" id="ARBA00016956"/>
    </source>
</evidence>
<dbReference type="OrthoDB" id="9808348at2"/>
<dbReference type="Gene3D" id="1.10.286.20">
    <property type="match status" value="1"/>
</dbReference>
<keyword evidence="3 6" id="KW-0251">Elongation factor</keyword>
<dbReference type="AlphaFoldDB" id="A0A448ZXM2"/>
<dbReference type="InterPro" id="IPR036402">
    <property type="entry name" value="EF-Ts_dimer_sf"/>
</dbReference>
<dbReference type="Gene3D" id="3.30.479.20">
    <property type="entry name" value="Elongation factor Ts, dimerisation domain"/>
    <property type="match status" value="2"/>
</dbReference>
<feature type="region of interest" description="Involved in Mg(2+) ion dislocation from EF-Tu" evidence="6">
    <location>
        <begin position="80"/>
        <end position="83"/>
    </location>
</feature>
<dbReference type="InterPro" id="IPR001816">
    <property type="entry name" value="Transl_elong_EFTs/EF1B"/>
</dbReference>
<dbReference type="SUPFAM" id="SSF46934">
    <property type="entry name" value="UBA-like"/>
    <property type="match status" value="1"/>
</dbReference>
<dbReference type="InterPro" id="IPR018101">
    <property type="entry name" value="Transl_elong_Ts_CS"/>
</dbReference>
<evidence type="ECO:0000313" key="10">
    <source>
        <dbReference type="EMBL" id="VEU56027.1"/>
    </source>
</evidence>
<dbReference type="NCBIfam" id="TIGR00116">
    <property type="entry name" value="tsf"/>
    <property type="match status" value="1"/>
</dbReference>
<dbReference type="Proteomes" id="UP000290482">
    <property type="component" value="Chromosome"/>
</dbReference>
<dbReference type="PROSITE" id="PS01127">
    <property type="entry name" value="EF_TS_2"/>
    <property type="match status" value="1"/>
</dbReference>
<evidence type="ECO:0000256" key="4">
    <source>
        <dbReference type="ARBA" id="ARBA00022917"/>
    </source>
</evidence>
<dbReference type="InterPro" id="IPR009060">
    <property type="entry name" value="UBA-like_sf"/>
</dbReference>
<comment type="function">
    <text evidence="5 6 7">Associates with the EF-Tu.GDP complex and induces the exchange of GDP to GTP. It remains bound to the aminoacyl-tRNA.EF-Tu.GTP complex up to the GTP hydrolysis stage on the ribosome.</text>
</comment>
<keyword evidence="11" id="KW-1185">Reference proteome</keyword>
<dbReference type="FunFam" id="1.10.8.10:FF:000001">
    <property type="entry name" value="Elongation factor Ts"/>
    <property type="match status" value="1"/>
</dbReference>
<dbReference type="SUPFAM" id="SSF54713">
    <property type="entry name" value="Elongation factor Ts (EF-Ts), dimerisation domain"/>
    <property type="match status" value="2"/>
</dbReference>
<comment type="similarity">
    <text evidence="1 6 7">Belongs to the EF-Ts family.</text>
</comment>
<dbReference type="CDD" id="cd14275">
    <property type="entry name" value="UBA_EF-Ts"/>
    <property type="match status" value="1"/>
</dbReference>
<evidence type="ECO:0000256" key="5">
    <source>
        <dbReference type="ARBA" id="ARBA00025453"/>
    </source>
</evidence>
<dbReference type="GO" id="GO:0003746">
    <property type="term" value="F:translation elongation factor activity"/>
    <property type="evidence" value="ECO:0007669"/>
    <property type="project" value="UniProtKB-UniRule"/>
</dbReference>
<evidence type="ECO:0000256" key="1">
    <source>
        <dbReference type="ARBA" id="ARBA00005532"/>
    </source>
</evidence>
<dbReference type="InterPro" id="IPR014039">
    <property type="entry name" value="Transl_elong_EFTs/EF1B_dimer"/>
</dbReference>
<dbReference type="Gene3D" id="1.10.8.10">
    <property type="entry name" value="DNA helicase RuvA subunit, C-terminal domain"/>
    <property type="match status" value="1"/>
</dbReference>
<evidence type="ECO:0000256" key="7">
    <source>
        <dbReference type="RuleBase" id="RU000642"/>
    </source>
</evidence>
<dbReference type="EMBL" id="LR214940">
    <property type="protein sequence ID" value="VEU56027.1"/>
    <property type="molecule type" value="Genomic_DNA"/>
</dbReference>
<feature type="domain" description="Translation elongation factor EFTs/EF1B dimerisation" evidence="9">
    <location>
        <begin position="71"/>
        <end position="274"/>
    </location>
</feature>
<dbReference type="PANTHER" id="PTHR11741">
    <property type="entry name" value="ELONGATION FACTOR TS"/>
    <property type="match status" value="1"/>
</dbReference>
<gene>
    <name evidence="6 10" type="primary">tsf</name>
    <name evidence="10" type="ORF">NCTC10112_00628</name>
</gene>
<dbReference type="Pfam" id="PF00889">
    <property type="entry name" value="EF_TS"/>
    <property type="match status" value="1"/>
</dbReference>
<accession>A0A448ZXM2</accession>
<evidence type="ECO:0000256" key="8">
    <source>
        <dbReference type="RuleBase" id="RU000643"/>
    </source>
</evidence>
<dbReference type="PANTHER" id="PTHR11741:SF0">
    <property type="entry name" value="ELONGATION FACTOR TS, MITOCHONDRIAL"/>
    <property type="match status" value="1"/>
</dbReference>
<dbReference type="RefSeq" id="WP_022935956.1">
    <property type="nucleotide sequence ID" value="NZ_LR214940.1"/>
</dbReference>
<evidence type="ECO:0000313" key="11">
    <source>
        <dbReference type="Proteomes" id="UP000290482"/>
    </source>
</evidence>
<comment type="subcellular location">
    <subcellularLocation>
        <location evidence="6 8">Cytoplasm</location>
    </subcellularLocation>
</comment>
<dbReference type="PROSITE" id="PS01126">
    <property type="entry name" value="EF_TS_1"/>
    <property type="match status" value="1"/>
</dbReference>
<evidence type="ECO:0000259" key="9">
    <source>
        <dbReference type="Pfam" id="PF00889"/>
    </source>
</evidence>
<proteinExistence type="inferred from homology"/>
<sequence>MADNKLEILKDLRERTNSALIDCKRALEATNYEIEKAIAWLQENGIIKAAKKSGRIAADGIARAYIKNNIAVLFELNSETDFVAKNKLFLDFADQLQELLANSKFKTFDDVLKLKLGKLTVEDFCKDLTAKIGEKISLRRVEKLEAKKGEVVAGYTHANNKIAVIALAKGDNEEVLRHITMHIAALNPSYILLEDVDKKTLKDIEKSINESPKLAGKPEKIVENIKAGMLKKEYNDLGVLLYQPFVMEDSKIVATILSEAKLELVKAQRFEVGEGIEKKSVDFAAEVAEQMNKK</sequence>
<organism evidence="10 11">
    <name type="scientific">Metamycoplasma orale</name>
    <name type="common">Mycoplasma orale</name>
    <dbReference type="NCBI Taxonomy" id="2121"/>
    <lineage>
        <taxon>Bacteria</taxon>
        <taxon>Bacillati</taxon>
        <taxon>Mycoplasmatota</taxon>
        <taxon>Mycoplasmoidales</taxon>
        <taxon>Metamycoplasmataceae</taxon>
        <taxon>Metamycoplasma</taxon>
    </lineage>
</organism>
<dbReference type="KEGG" id="mob:NCTC10112_00628"/>
<evidence type="ECO:0000256" key="3">
    <source>
        <dbReference type="ARBA" id="ARBA00022768"/>
    </source>
</evidence>